<evidence type="ECO:0000256" key="8">
    <source>
        <dbReference type="RuleBase" id="RU000419"/>
    </source>
</evidence>
<dbReference type="SUPFAM" id="SSF54849">
    <property type="entry name" value="GroEL-intermediate domain like"/>
    <property type="match status" value="1"/>
</dbReference>
<dbReference type="InterPro" id="IPR001844">
    <property type="entry name" value="Cpn60/GroEL"/>
</dbReference>
<comment type="subcellular location">
    <subcellularLocation>
        <location evidence="6">Cytoplasm</location>
    </subcellularLocation>
</comment>
<evidence type="ECO:0000256" key="2">
    <source>
        <dbReference type="ARBA" id="ARBA00022741"/>
    </source>
</evidence>
<evidence type="ECO:0000256" key="3">
    <source>
        <dbReference type="ARBA" id="ARBA00022840"/>
    </source>
</evidence>
<dbReference type="PANTHER" id="PTHR45633">
    <property type="entry name" value="60 KDA HEAT SHOCK PROTEIN, MITOCHONDRIAL"/>
    <property type="match status" value="1"/>
</dbReference>
<reference evidence="11" key="1">
    <citation type="submission" date="2016-11" db="EMBL/GenBank/DDBJ databases">
        <authorList>
            <person name="Varghese N."/>
            <person name="Submissions S."/>
        </authorList>
    </citation>
    <scope>NUCLEOTIDE SEQUENCE [LARGE SCALE GENOMIC DNA]</scope>
    <source>
        <strain evidence="11">DSM 18569</strain>
    </source>
</reference>
<accession>A0A1M7F162</accession>
<dbReference type="Proteomes" id="UP000183947">
    <property type="component" value="Unassembled WGS sequence"/>
</dbReference>
<gene>
    <name evidence="6" type="primary">groEL</name>
    <name evidence="6" type="synonym">groL</name>
    <name evidence="10" type="ORF">SAMN02746009_03730</name>
</gene>
<dbReference type="GO" id="GO:0051082">
    <property type="term" value="F:unfolded protein binding"/>
    <property type="evidence" value="ECO:0007669"/>
    <property type="project" value="UniProtKB-UniRule"/>
</dbReference>
<dbReference type="GO" id="GO:0016853">
    <property type="term" value="F:isomerase activity"/>
    <property type="evidence" value="ECO:0007669"/>
    <property type="project" value="UniProtKB-KW"/>
</dbReference>
<dbReference type="PRINTS" id="PR00298">
    <property type="entry name" value="CHAPERONIN60"/>
</dbReference>
<evidence type="ECO:0000313" key="10">
    <source>
        <dbReference type="EMBL" id="SHL97770.1"/>
    </source>
</evidence>
<feature type="binding site" evidence="6">
    <location>
        <position position="494"/>
    </location>
    <ligand>
        <name>ATP</name>
        <dbReference type="ChEBI" id="CHEBI:30616"/>
    </ligand>
</feature>
<keyword evidence="11" id="KW-1185">Reference proteome</keyword>
<feature type="region of interest" description="Disordered" evidence="9">
    <location>
        <begin position="523"/>
        <end position="545"/>
    </location>
</feature>
<keyword evidence="4 6" id="KW-0143">Chaperone</keyword>
<dbReference type="NCBIfam" id="NF000592">
    <property type="entry name" value="PRK00013.1"/>
    <property type="match status" value="1"/>
</dbReference>
<dbReference type="PROSITE" id="PS00296">
    <property type="entry name" value="CHAPERONINS_CPN60"/>
    <property type="match status" value="1"/>
</dbReference>
<dbReference type="Pfam" id="PF00118">
    <property type="entry name" value="Cpn60_TCP1"/>
    <property type="match status" value="1"/>
</dbReference>
<evidence type="ECO:0000313" key="11">
    <source>
        <dbReference type="Proteomes" id="UP000183947"/>
    </source>
</evidence>
<keyword evidence="5 6" id="KW-0413">Isomerase</keyword>
<protein>
    <recommendedName>
        <fullName evidence="6">Chaperonin GroEL</fullName>
        <ecNumber evidence="6">5.6.1.7</ecNumber>
    </recommendedName>
    <alternativeName>
        <fullName evidence="6">60 kDa chaperonin</fullName>
    </alternativeName>
    <alternativeName>
        <fullName evidence="6">Chaperonin-60</fullName>
        <shortName evidence="6">Cpn60</shortName>
    </alternativeName>
</protein>
<dbReference type="HAMAP" id="MF_00600">
    <property type="entry name" value="CH60"/>
    <property type="match status" value="1"/>
</dbReference>
<comment type="similarity">
    <text evidence="1 6 7">Belongs to the chaperonin (HSP60) family.</text>
</comment>
<dbReference type="Gene3D" id="3.30.260.10">
    <property type="entry name" value="TCP-1-like chaperonin intermediate domain"/>
    <property type="match status" value="1"/>
</dbReference>
<name>A0A1M7F162_9BACT</name>
<dbReference type="NCBIfam" id="TIGR02348">
    <property type="entry name" value="GroEL"/>
    <property type="match status" value="1"/>
</dbReference>
<comment type="subunit">
    <text evidence="6 8">Forms a cylinder of 14 subunits composed of two heptameric rings stacked back-to-back. Interacts with the co-chaperonin GroES.</text>
</comment>
<dbReference type="InterPro" id="IPR018370">
    <property type="entry name" value="Chaperonin_Cpn60_CS"/>
</dbReference>
<dbReference type="OrthoDB" id="9766614at2"/>
<dbReference type="CDD" id="cd03344">
    <property type="entry name" value="GroEL"/>
    <property type="match status" value="1"/>
</dbReference>
<dbReference type="EMBL" id="FRAS01000028">
    <property type="protein sequence ID" value="SHL97770.1"/>
    <property type="molecule type" value="Genomic_DNA"/>
</dbReference>
<feature type="compositionally biased region" description="Gly residues" evidence="9">
    <location>
        <begin position="530"/>
        <end position="545"/>
    </location>
</feature>
<evidence type="ECO:0000256" key="6">
    <source>
        <dbReference type="HAMAP-Rule" id="MF_00600"/>
    </source>
</evidence>
<comment type="function">
    <text evidence="6 8">Together with its co-chaperonin GroES, plays an essential role in assisting protein folding. The GroEL-GroES system forms a nano-cage that allows encapsulation of the non-native substrate proteins and provides a physical environment optimized to promote and accelerate protein folding.</text>
</comment>
<dbReference type="SUPFAM" id="SSF52029">
    <property type="entry name" value="GroEL apical domain-like"/>
    <property type="match status" value="1"/>
</dbReference>
<evidence type="ECO:0000256" key="9">
    <source>
        <dbReference type="SAM" id="MobiDB-lite"/>
    </source>
</evidence>
<keyword evidence="2 6" id="KW-0547">Nucleotide-binding</keyword>
<feature type="binding site" evidence="6">
    <location>
        <position position="50"/>
    </location>
    <ligand>
        <name>ATP</name>
        <dbReference type="ChEBI" id="CHEBI:30616"/>
    </ligand>
</feature>
<proteinExistence type="inferred from homology"/>
<dbReference type="GO" id="GO:0005524">
    <property type="term" value="F:ATP binding"/>
    <property type="evidence" value="ECO:0007669"/>
    <property type="project" value="UniProtKB-UniRule"/>
</dbReference>
<sequence>MAKNIQFDTDGRDKLKRGVDKLANAVKVTLGPKGRNVVIDKKFGAPSITKDGVTVAKEIELSDPVENMGAQLVKEVASKTADQAGDGTTTATVLAQAIYAAGSKNVAAGANPMDLKRGIDKAVIAVVANLKAQSKKIENSSEIAQVGAISANNDMEIGKMIADAMDKVGKEGVITVEEARGTETEVKTVEGMQFDRGYLSPYFVTNPEKMEAEFDNPYILIYDKKVSTMKELLPVLEQVVQTGKPLVIISEDVDGEALATLVVNKLRGSLKIAAVKAPGFGDRRKAMLEDIAVLTGGTVISEERGYKLDSATLEYLGTAEKVIIDKDNTTIVNGKGEKETITGRINEIKAQIGTTTSDYDKEKLQERLAKLSGGVAILYIGASTEVEMKEKKDRVDDALHATRAAVEEGVVPGGGVALVRALDALDAVDTLNGDERTGVNIIRTAIEAPLRTIVANAGGEGSVVVQKVREGQADYGYNAREDRYENLMAAGILDPTKVTRLALENAASIAGLLLTTECVISDEPEDDKGGAGAPGNAMGGMGGMM</sequence>
<dbReference type="Gene3D" id="3.50.7.10">
    <property type="entry name" value="GroEL"/>
    <property type="match status" value="1"/>
</dbReference>
<dbReference type="InterPro" id="IPR027413">
    <property type="entry name" value="GROEL-like_equatorial_sf"/>
</dbReference>
<dbReference type="Gene3D" id="1.10.560.10">
    <property type="entry name" value="GroEL-like equatorial domain"/>
    <property type="match status" value="1"/>
</dbReference>
<dbReference type="FunFam" id="3.50.7.10:FF:000001">
    <property type="entry name" value="60 kDa chaperonin"/>
    <property type="match status" value="1"/>
</dbReference>
<dbReference type="FunFam" id="1.10.560.10:FF:000001">
    <property type="entry name" value="60 kDa chaperonin"/>
    <property type="match status" value="1"/>
</dbReference>
<dbReference type="NCBIfam" id="NF009489">
    <property type="entry name" value="PRK12851.1"/>
    <property type="match status" value="1"/>
</dbReference>
<feature type="binding site" evidence="6">
    <location>
        <position position="414"/>
    </location>
    <ligand>
        <name>ATP</name>
        <dbReference type="ChEBI" id="CHEBI:30616"/>
    </ligand>
</feature>
<dbReference type="NCBIfam" id="NF009488">
    <property type="entry name" value="PRK12850.1"/>
    <property type="match status" value="1"/>
</dbReference>
<dbReference type="GO" id="GO:0140662">
    <property type="term" value="F:ATP-dependent protein folding chaperone"/>
    <property type="evidence" value="ECO:0007669"/>
    <property type="project" value="InterPro"/>
</dbReference>
<dbReference type="STRING" id="1121959.SAMN02746009_03730"/>
<dbReference type="GO" id="GO:0005737">
    <property type="term" value="C:cytoplasm"/>
    <property type="evidence" value="ECO:0007669"/>
    <property type="project" value="UniProtKB-SubCell"/>
</dbReference>
<dbReference type="RefSeq" id="WP_073288333.1">
    <property type="nucleotide sequence ID" value="NZ_FRAS01000028.1"/>
</dbReference>
<dbReference type="InterPro" id="IPR002423">
    <property type="entry name" value="Cpn60/GroEL/TCP-1"/>
</dbReference>
<dbReference type="GO" id="GO:0042026">
    <property type="term" value="P:protein refolding"/>
    <property type="evidence" value="ECO:0007669"/>
    <property type="project" value="UniProtKB-UniRule"/>
</dbReference>
<dbReference type="EC" id="5.6.1.7" evidence="6"/>
<keyword evidence="3 6" id="KW-0067">ATP-binding</keyword>
<comment type="caution">
    <text evidence="6">Lacks conserved residue(s) required for the propagation of feature annotation.</text>
</comment>
<evidence type="ECO:0000256" key="1">
    <source>
        <dbReference type="ARBA" id="ARBA00006607"/>
    </source>
</evidence>
<feature type="binding site" evidence="6">
    <location>
        <begin position="29"/>
        <end position="32"/>
    </location>
    <ligand>
        <name>ATP</name>
        <dbReference type="ChEBI" id="CHEBI:30616"/>
    </ligand>
</feature>
<organism evidence="10 11">
    <name type="scientific">Hymenobacter psychrotolerans DSM 18569</name>
    <dbReference type="NCBI Taxonomy" id="1121959"/>
    <lineage>
        <taxon>Bacteria</taxon>
        <taxon>Pseudomonadati</taxon>
        <taxon>Bacteroidota</taxon>
        <taxon>Cytophagia</taxon>
        <taxon>Cytophagales</taxon>
        <taxon>Hymenobacteraceae</taxon>
        <taxon>Hymenobacter</taxon>
    </lineage>
</organism>
<feature type="binding site" evidence="6">
    <location>
        <begin position="86"/>
        <end position="90"/>
    </location>
    <ligand>
        <name>ATP</name>
        <dbReference type="ChEBI" id="CHEBI:30616"/>
    </ligand>
</feature>
<evidence type="ECO:0000256" key="7">
    <source>
        <dbReference type="RuleBase" id="RU000418"/>
    </source>
</evidence>
<dbReference type="NCBIfam" id="NF009487">
    <property type="entry name" value="PRK12849.1"/>
    <property type="match status" value="1"/>
</dbReference>
<dbReference type="SUPFAM" id="SSF48592">
    <property type="entry name" value="GroEL equatorial domain-like"/>
    <property type="match status" value="1"/>
</dbReference>
<evidence type="ECO:0000256" key="4">
    <source>
        <dbReference type="ARBA" id="ARBA00023186"/>
    </source>
</evidence>
<evidence type="ECO:0000256" key="5">
    <source>
        <dbReference type="ARBA" id="ARBA00023235"/>
    </source>
</evidence>
<dbReference type="InterPro" id="IPR027410">
    <property type="entry name" value="TCP-1-like_intermed_sf"/>
</dbReference>
<dbReference type="AlphaFoldDB" id="A0A1M7F162"/>
<keyword evidence="6" id="KW-0963">Cytoplasm</keyword>
<dbReference type="InterPro" id="IPR027409">
    <property type="entry name" value="GroEL-like_apical_dom_sf"/>
</dbReference>